<dbReference type="GeneID" id="9045957"/>
<keyword evidence="1" id="KW-0472">Membrane</keyword>
<keyword evidence="1" id="KW-1133">Transmembrane helix</keyword>
<accession>C5KL97</accession>
<keyword evidence="1" id="KW-0812">Transmembrane</keyword>
<protein>
    <submittedName>
        <fullName evidence="2">Uncharacterized protein</fullName>
    </submittedName>
</protein>
<dbReference type="AlphaFoldDB" id="C5KL97"/>
<dbReference type="InParanoid" id="C5KL97"/>
<gene>
    <name evidence="2" type="ORF">Pmar_PMAR015315</name>
</gene>
<evidence type="ECO:0000313" key="2">
    <source>
        <dbReference type="EMBL" id="EER14770.1"/>
    </source>
</evidence>
<reference evidence="2 3" key="1">
    <citation type="submission" date="2008-07" db="EMBL/GenBank/DDBJ databases">
        <authorList>
            <person name="El-Sayed N."/>
            <person name="Caler E."/>
            <person name="Inman J."/>
            <person name="Amedeo P."/>
            <person name="Hass B."/>
            <person name="Wortman J."/>
        </authorList>
    </citation>
    <scope>NUCLEOTIDE SEQUENCE [LARGE SCALE GENOMIC DNA]</scope>
    <source>
        <strain evidence="3">ATCC 50983 / TXsc</strain>
    </source>
</reference>
<keyword evidence="3" id="KW-1185">Reference proteome</keyword>
<feature type="transmembrane region" description="Helical" evidence="1">
    <location>
        <begin position="108"/>
        <end position="127"/>
    </location>
</feature>
<proteinExistence type="predicted"/>
<evidence type="ECO:0000256" key="1">
    <source>
        <dbReference type="SAM" id="Phobius"/>
    </source>
</evidence>
<name>C5KL97_PERM5</name>
<evidence type="ECO:0000313" key="3">
    <source>
        <dbReference type="Proteomes" id="UP000007800"/>
    </source>
</evidence>
<dbReference type="EMBL" id="GG673921">
    <property type="protein sequence ID" value="EER14770.1"/>
    <property type="molecule type" value="Genomic_DNA"/>
</dbReference>
<organism evidence="3">
    <name type="scientific">Perkinsus marinus (strain ATCC 50983 / TXsc)</name>
    <dbReference type="NCBI Taxonomy" id="423536"/>
    <lineage>
        <taxon>Eukaryota</taxon>
        <taxon>Sar</taxon>
        <taxon>Alveolata</taxon>
        <taxon>Perkinsozoa</taxon>
        <taxon>Perkinsea</taxon>
        <taxon>Perkinsida</taxon>
        <taxon>Perkinsidae</taxon>
        <taxon>Perkinsus</taxon>
    </lineage>
</organism>
<dbReference type="Proteomes" id="UP000007800">
    <property type="component" value="Unassembled WGS sequence"/>
</dbReference>
<dbReference type="RefSeq" id="XP_002782974.1">
    <property type="nucleotide sequence ID" value="XM_002782928.1"/>
</dbReference>
<sequence>MPRSSVQLLQPLLAAEAPVAIQDLVSSERKPHAIATAHLLLFVSQWLAADLRCPHNRAEGCTDRRHIRLTFRAVRQNLLPFGLMFTEATSAEWWIQLKAVRVIGPVTVGLYQVFSSHAAVFYLVILFSRKDITYIN</sequence>